<keyword evidence="2" id="KW-0325">Glycoprotein</keyword>
<dbReference type="GO" id="GO:0046872">
    <property type="term" value="F:metal ion binding"/>
    <property type="evidence" value="ECO:0007669"/>
    <property type="project" value="InterPro"/>
</dbReference>
<feature type="domain" description="Purple acid phosphatase N-terminal" evidence="6">
    <location>
        <begin position="53"/>
        <end position="150"/>
    </location>
</feature>
<evidence type="ECO:0000259" key="4">
    <source>
        <dbReference type="Pfam" id="PF00149"/>
    </source>
</evidence>
<dbReference type="EC" id="3.1.3.2" evidence="3"/>
<dbReference type="OrthoDB" id="45007at2759"/>
<evidence type="ECO:0000259" key="6">
    <source>
        <dbReference type="Pfam" id="PF16656"/>
    </source>
</evidence>
<evidence type="ECO:0000256" key="1">
    <source>
        <dbReference type="ARBA" id="ARBA00022729"/>
    </source>
</evidence>
<feature type="domain" description="Calcineurin-like phosphoesterase" evidence="4">
    <location>
        <begin position="159"/>
        <end position="367"/>
    </location>
</feature>
<feature type="chain" id="PRO_5010755283" description="Purple acid phosphatase" evidence="3">
    <location>
        <begin position="20"/>
        <end position="458"/>
    </location>
</feature>
<feature type="signal peptide" evidence="3">
    <location>
        <begin position="1"/>
        <end position="19"/>
    </location>
</feature>
<dbReference type="Proteomes" id="UP000242180">
    <property type="component" value="Unassembled WGS sequence"/>
</dbReference>
<name>A0A1X2H566_SYNRA</name>
<comment type="catalytic activity">
    <reaction evidence="3">
        <text>a phosphate monoester + H2O = an alcohol + phosphate</text>
        <dbReference type="Rhea" id="RHEA:15017"/>
        <dbReference type="ChEBI" id="CHEBI:15377"/>
        <dbReference type="ChEBI" id="CHEBI:30879"/>
        <dbReference type="ChEBI" id="CHEBI:43474"/>
        <dbReference type="ChEBI" id="CHEBI:67140"/>
        <dbReference type="EC" id="3.1.3.2"/>
    </reaction>
</comment>
<accession>A0A1X2H566</accession>
<dbReference type="Gene3D" id="2.60.40.380">
    <property type="entry name" value="Purple acid phosphatase-like, N-terminal"/>
    <property type="match status" value="1"/>
</dbReference>
<dbReference type="OMA" id="SSMWITW"/>
<comment type="caution">
    <text evidence="7">The sequence shown here is derived from an EMBL/GenBank/DDBJ whole genome shotgun (WGS) entry which is preliminary data.</text>
</comment>
<dbReference type="InterPro" id="IPR025733">
    <property type="entry name" value="PAPs_C"/>
</dbReference>
<reference evidence="7 8" key="1">
    <citation type="submission" date="2016-07" db="EMBL/GenBank/DDBJ databases">
        <title>Pervasive Adenine N6-methylation of Active Genes in Fungi.</title>
        <authorList>
            <consortium name="DOE Joint Genome Institute"/>
            <person name="Mondo S.J."/>
            <person name="Dannebaum R.O."/>
            <person name="Kuo R.C."/>
            <person name="Labutti K."/>
            <person name="Haridas S."/>
            <person name="Kuo A."/>
            <person name="Salamov A."/>
            <person name="Ahrendt S.R."/>
            <person name="Lipzen A."/>
            <person name="Sullivan W."/>
            <person name="Andreopoulos W.B."/>
            <person name="Clum A."/>
            <person name="Lindquist E."/>
            <person name="Daum C."/>
            <person name="Ramamoorthy G.K."/>
            <person name="Gryganskyi A."/>
            <person name="Culley D."/>
            <person name="Magnuson J.K."/>
            <person name="James T.Y."/>
            <person name="O'Malley M.A."/>
            <person name="Stajich J.E."/>
            <person name="Spatafora J.W."/>
            <person name="Visel A."/>
            <person name="Grigoriev I.V."/>
        </authorList>
    </citation>
    <scope>NUCLEOTIDE SEQUENCE [LARGE SCALE GENOMIC DNA]</scope>
    <source>
        <strain evidence="7 8">NRRL 2496</strain>
    </source>
</reference>
<dbReference type="Pfam" id="PF00149">
    <property type="entry name" value="Metallophos"/>
    <property type="match status" value="1"/>
</dbReference>
<dbReference type="SUPFAM" id="SSF56300">
    <property type="entry name" value="Metallo-dependent phosphatases"/>
    <property type="match status" value="1"/>
</dbReference>
<evidence type="ECO:0000259" key="5">
    <source>
        <dbReference type="Pfam" id="PF14008"/>
    </source>
</evidence>
<keyword evidence="3" id="KW-0378">Hydrolase</keyword>
<dbReference type="EMBL" id="MCGN01000009">
    <property type="protein sequence ID" value="ORY93554.1"/>
    <property type="molecule type" value="Genomic_DNA"/>
</dbReference>
<dbReference type="InParanoid" id="A0A1X2H566"/>
<dbReference type="PANTHER" id="PTHR45867:SF3">
    <property type="entry name" value="ACID PHOSPHATASE TYPE 7"/>
    <property type="match status" value="1"/>
</dbReference>
<keyword evidence="8" id="KW-1185">Reference proteome</keyword>
<dbReference type="PANTHER" id="PTHR45867">
    <property type="entry name" value="PURPLE ACID PHOSPHATASE"/>
    <property type="match status" value="1"/>
</dbReference>
<comment type="similarity">
    <text evidence="3">Belongs to the metallophosphoesterase superfamily. Purple acid phosphatase family.</text>
</comment>
<dbReference type="CDD" id="cd00839">
    <property type="entry name" value="MPP_PAPs"/>
    <property type="match status" value="1"/>
</dbReference>
<protein>
    <recommendedName>
        <fullName evidence="3">Purple acid phosphatase</fullName>
        <ecNumber evidence="3">3.1.3.2</ecNumber>
    </recommendedName>
</protein>
<dbReference type="Pfam" id="PF16656">
    <property type="entry name" value="Pur_ac_phosph_N"/>
    <property type="match status" value="1"/>
</dbReference>
<dbReference type="InterPro" id="IPR015914">
    <property type="entry name" value="PAPs_N"/>
</dbReference>
<dbReference type="InterPro" id="IPR041792">
    <property type="entry name" value="MPP_PAP"/>
</dbReference>
<organism evidence="7 8">
    <name type="scientific">Syncephalastrum racemosum</name>
    <name type="common">Filamentous fungus</name>
    <dbReference type="NCBI Taxonomy" id="13706"/>
    <lineage>
        <taxon>Eukaryota</taxon>
        <taxon>Fungi</taxon>
        <taxon>Fungi incertae sedis</taxon>
        <taxon>Mucoromycota</taxon>
        <taxon>Mucoromycotina</taxon>
        <taxon>Mucoromycetes</taxon>
        <taxon>Mucorales</taxon>
        <taxon>Syncephalastraceae</taxon>
        <taxon>Syncephalastrum</taxon>
    </lineage>
</organism>
<feature type="domain" description="Purple acid phosphatase C-terminal" evidence="5">
    <location>
        <begin position="390"/>
        <end position="446"/>
    </location>
</feature>
<dbReference type="InterPro" id="IPR004843">
    <property type="entry name" value="Calcineurin-like_PHP"/>
</dbReference>
<sequence>MRLTFAAGVLSLFSYVCHASAEAAGSPGVAAVPDKYNTLPGVDWNRTYAPTEPQQIHLSFGSESKYARVQFATLEQVDKAILRYWPKSKKNRVSRYGKDWAFVDGGAEHRTIYLHDIKTENLKPATIYSYQVGAAKNGNTTWSSVYEFHTASKHNTFEFLAIADIGINNAVALPQIIKAAESHKYDFLTLSGDQAYNMDDFNGLKGDEYMNLLQEVYAKVPYMGVPGNHEGAYNFSHYKNRFANLPFEESKSPNSLLYSFNYKSLHLVSFSTEVYLTGTEDMIETAVNWLNSDLEKANKQRDERPFIVVITHHPLYCSSQGSDCTTTAKMLREGPLKADNVTRHDGLEPILLKHKVDMLLTGHVHNYERTYPVANDSRTAESYKNAPSYMQVITGNAGQPEGGAEFTSGPYKDWSAVRYSGYGFSTVRVSPTELTLTHHEAKKDGSLGRVIDEFTISK</sequence>
<dbReference type="Gene3D" id="3.60.21.10">
    <property type="match status" value="1"/>
</dbReference>
<keyword evidence="1 3" id="KW-0732">Signal</keyword>
<gene>
    <name evidence="7" type="ORF">BCR43DRAFT_497134</name>
</gene>
<evidence type="ECO:0000256" key="3">
    <source>
        <dbReference type="RuleBase" id="RU361203"/>
    </source>
</evidence>
<dbReference type="Pfam" id="PF14008">
    <property type="entry name" value="Metallophos_C"/>
    <property type="match status" value="1"/>
</dbReference>
<evidence type="ECO:0000313" key="7">
    <source>
        <dbReference type="EMBL" id="ORY93554.1"/>
    </source>
</evidence>
<dbReference type="AlphaFoldDB" id="A0A1X2H566"/>
<dbReference type="GO" id="GO:0003993">
    <property type="term" value="F:acid phosphatase activity"/>
    <property type="evidence" value="ECO:0007669"/>
    <property type="project" value="UniProtKB-EC"/>
</dbReference>
<dbReference type="STRING" id="13706.A0A1X2H566"/>
<evidence type="ECO:0000313" key="8">
    <source>
        <dbReference type="Proteomes" id="UP000242180"/>
    </source>
</evidence>
<dbReference type="InterPro" id="IPR008963">
    <property type="entry name" value="Purple_acid_Pase-like_N"/>
</dbReference>
<dbReference type="SUPFAM" id="SSF49363">
    <property type="entry name" value="Purple acid phosphatase, N-terminal domain"/>
    <property type="match status" value="1"/>
</dbReference>
<dbReference type="InterPro" id="IPR029052">
    <property type="entry name" value="Metallo-depent_PP-like"/>
</dbReference>
<proteinExistence type="inferred from homology"/>
<evidence type="ECO:0000256" key="2">
    <source>
        <dbReference type="ARBA" id="ARBA00023180"/>
    </source>
</evidence>